<keyword evidence="10" id="KW-0325">Glycoprotein</keyword>
<evidence type="ECO:0000256" key="6">
    <source>
        <dbReference type="ARBA" id="ARBA00022741"/>
    </source>
</evidence>
<dbReference type="PANTHER" id="PTHR24223">
    <property type="entry name" value="ATP-BINDING CASSETTE SUB-FAMILY C"/>
    <property type="match status" value="1"/>
</dbReference>
<dbReference type="PROSITE" id="PS50929">
    <property type="entry name" value="ABC_TM1F"/>
    <property type="match status" value="2"/>
</dbReference>
<evidence type="ECO:0000256" key="5">
    <source>
        <dbReference type="ARBA" id="ARBA00022737"/>
    </source>
</evidence>
<dbReference type="GO" id="GO:0016887">
    <property type="term" value="F:ATP hydrolysis activity"/>
    <property type="evidence" value="ECO:0007669"/>
    <property type="project" value="InterPro"/>
</dbReference>
<evidence type="ECO:0000259" key="14">
    <source>
        <dbReference type="PROSITE" id="PS50929"/>
    </source>
</evidence>
<feature type="compositionally biased region" description="Pro residues" evidence="11">
    <location>
        <begin position="236"/>
        <end position="253"/>
    </location>
</feature>
<dbReference type="Proteomes" id="UP001283361">
    <property type="component" value="Unassembled WGS sequence"/>
</dbReference>
<comment type="similarity">
    <text evidence="2">Belongs to the ABC transporter superfamily. ABCC family. Conjugate transporter (TC 3.A.1.208) subfamily.</text>
</comment>
<accession>A0AAE1CQK6</accession>
<feature type="transmembrane region" description="Helical" evidence="12">
    <location>
        <begin position="429"/>
        <end position="449"/>
    </location>
</feature>
<dbReference type="GO" id="GO:0005524">
    <property type="term" value="F:ATP binding"/>
    <property type="evidence" value="ECO:0007669"/>
    <property type="project" value="UniProtKB-KW"/>
</dbReference>
<dbReference type="GO" id="GO:0016020">
    <property type="term" value="C:membrane"/>
    <property type="evidence" value="ECO:0007669"/>
    <property type="project" value="InterPro"/>
</dbReference>
<dbReference type="Gene3D" id="1.20.1560.10">
    <property type="entry name" value="ABC transporter type 1, transmembrane domain"/>
    <property type="match status" value="2"/>
</dbReference>
<dbReference type="PANTHER" id="PTHR24223:SF447">
    <property type="entry name" value="MULTIDRUG RESISTANCE-ASSOCIATED PROTEIN 5"/>
    <property type="match status" value="1"/>
</dbReference>
<feature type="domain" description="ABC transmembrane type-1" evidence="14">
    <location>
        <begin position="1438"/>
        <end position="1711"/>
    </location>
</feature>
<dbReference type="InterPro" id="IPR011527">
    <property type="entry name" value="ABC1_TM_dom"/>
</dbReference>
<organism evidence="15 16">
    <name type="scientific">Elysia crispata</name>
    <name type="common">lettuce slug</name>
    <dbReference type="NCBI Taxonomy" id="231223"/>
    <lineage>
        <taxon>Eukaryota</taxon>
        <taxon>Metazoa</taxon>
        <taxon>Spiralia</taxon>
        <taxon>Lophotrochozoa</taxon>
        <taxon>Mollusca</taxon>
        <taxon>Gastropoda</taxon>
        <taxon>Heterobranchia</taxon>
        <taxon>Euthyneura</taxon>
        <taxon>Panpulmonata</taxon>
        <taxon>Sacoglossa</taxon>
        <taxon>Placobranchoidea</taxon>
        <taxon>Plakobranchidae</taxon>
        <taxon>Elysia</taxon>
    </lineage>
</organism>
<evidence type="ECO:0000256" key="10">
    <source>
        <dbReference type="ARBA" id="ARBA00023180"/>
    </source>
</evidence>
<evidence type="ECO:0000256" key="12">
    <source>
        <dbReference type="SAM" id="Phobius"/>
    </source>
</evidence>
<feature type="compositionally biased region" description="Low complexity" evidence="11">
    <location>
        <begin position="1380"/>
        <end position="1390"/>
    </location>
</feature>
<feature type="compositionally biased region" description="Pro residues" evidence="11">
    <location>
        <begin position="24"/>
        <end position="41"/>
    </location>
</feature>
<feature type="compositionally biased region" description="Low complexity" evidence="11">
    <location>
        <begin position="42"/>
        <end position="60"/>
    </location>
</feature>
<evidence type="ECO:0000313" key="15">
    <source>
        <dbReference type="EMBL" id="KAK3728429.1"/>
    </source>
</evidence>
<feature type="region of interest" description="Disordered" evidence="11">
    <location>
        <begin position="124"/>
        <end position="166"/>
    </location>
</feature>
<keyword evidence="16" id="KW-1185">Reference proteome</keyword>
<evidence type="ECO:0000313" key="16">
    <source>
        <dbReference type="Proteomes" id="UP001283361"/>
    </source>
</evidence>
<dbReference type="PROSITE" id="PS50893">
    <property type="entry name" value="ABC_TRANSPORTER_2"/>
    <property type="match status" value="2"/>
</dbReference>
<dbReference type="FunFam" id="3.40.50.300:FF:000074">
    <property type="entry name" value="Multidrug resistance-associated protein 5 isoform 1"/>
    <property type="match status" value="1"/>
</dbReference>
<feature type="domain" description="ABC transmembrane type-1" evidence="14">
    <location>
        <begin position="387"/>
        <end position="569"/>
    </location>
</feature>
<keyword evidence="9 12" id="KW-0472">Membrane</keyword>
<feature type="compositionally biased region" description="Pro residues" evidence="11">
    <location>
        <begin position="130"/>
        <end position="147"/>
    </location>
</feature>
<keyword evidence="4 12" id="KW-0812">Transmembrane</keyword>
<evidence type="ECO:0000256" key="1">
    <source>
        <dbReference type="ARBA" id="ARBA00004127"/>
    </source>
</evidence>
<feature type="compositionally biased region" description="Low complexity" evidence="11">
    <location>
        <begin position="148"/>
        <end position="166"/>
    </location>
</feature>
<feature type="compositionally biased region" description="Polar residues" evidence="11">
    <location>
        <begin position="1350"/>
        <end position="1374"/>
    </location>
</feature>
<feature type="region of interest" description="Disordered" evidence="11">
    <location>
        <begin position="227"/>
        <end position="271"/>
    </location>
</feature>
<evidence type="ECO:0000256" key="2">
    <source>
        <dbReference type="ARBA" id="ARBA00009726"/>
    </source>
</evidence>
<dbReference type="InterPro" id="IPR003439">
    <property type="entry name" value="ABC_transporter-like_ATP-bd"/>
</dbReference>
<feature type="region of interest" description="Disordered" evidence="11">
    <location>
        <begin position="1013"/>
        <end position="1040"/>
    </location>
</feature>
<dbReference type="InterPro" id="IPR027417">
    <property type="entry name" value="P-loop_NTPase"/>
</dbReference>
<evidence type="ECO:0000256" key="7">
    <source>
        <dbReference type="ARBA" id="ARBA00022840"/>
    </source>
</evidence>
<evidence type="ECO:0000256" key="9">
    <source>
        <dbReference type="ARBA" id="ARBA00023136"/>
    </source>
</evidence>
<dbReference type="SUPFAM" id="SSF52540">
    <property type="entry name" value="P-loop containing nucleoside triphosphate hydrolases"/>
    <property type="match status" value="2"/>
</dbReference>
<dbReference type="Pfam" id="PF00664">
    <property type="entry name" value="ABC_membrane"/>
    <property type="match status" value="2"/>
</dbReference>
<name>A0AAE1CQK6_9GAST</name>
<dbReference type="Gene3D" id="3.40.50.300">
    <property type="entry name" value="P-loop containing nucleotide triphosphate hydrolases"/>
    <property type="match status" value="2"/>
</dbReference>
<dbReference type="FunFam" id="3.40.50.300:FF:000997">
    <property type="entry name" value="Multidrug resistance-associated protein 1"/>
    <property type="match status" value="1"/>
</dbReference>
<feature type="transmembrane region" description="Helical" evidence="12">
    <location>
        <begin position="1654"/>
        <end position="1677"/>
    </location>
</feature>
<dbReference type="InterPro" id="IPR050173">
    <property type="entry name" value="ABC_transporter_C-like"/>
</dbReference>
<dbReference type="CDD" id="cd03244">
    <property type="entry name" value="ABCC_MRP_domain2"/>
    <property type="match status" value="1"/>
</dbReference>
<gene>
    <name evidence="15" type="ORF">RRG08_013569</name>
</gene>
<evidence type="ECO:0000256" key="8">
    <source>
        <dbReference type="ARBA" id="ARBA00022989"/>
    </source>
</evidence>
<feature type="domain" description="ABC transporter" evidence="13">
    <location>
        <begin position="1040"/>
        <end position="1279"/>
    </location>
</feature>
<feature type="transmembrane region" description="Helical" evidence="12">
    <location>
        <begin position="1419"/>
        <end position="1441"/>
    </location>
</feature>
<keyword evidence="5" id="KW-0677">Repeat</keyword>
<feature type="region of interest" description="Disordered" evidence="11">
    <location>
        <begin position="1309"/>
        <end position="1393"/>
    </location>
</feature>
<keyword evidence="6" id="KW-0547">Nucleotide-binding</keyword>
<dbReference type="CDD" id="cd18599">
    <property type="entry name" value="ABC_6TM_MRP5_8_9_D2"/>
    <property type="match status" value="1"/>
</dbReference>
<dbReference type="InterPro" id="IPR003593">
    <property type="entry name" value="AAA+_ATPase"/>
</dbReference>
<feature type="domain" description="ABC transporter" evidence="13">
    <location>
        <begin position="1747"/>
        <end position="1981"/>
    </location>
</feature>
<feature type="compositionally biased region" description="Low complexity" evidence="11">
    <location>
        <begin position="254"/>
        <end position="271"/>
    </location>
</feature>
<feature type="region of interest" description="Disordered" evidence="11">
    <location>
        <begin position="12"/>
        <end position="60"/>
    </location>
</feature>
<dbReference type="EMBL" id="JAWDGP010007183">
    <property type="protein sequence ID" value="KAK3728429.1"/>
    <property type="molecule type" value="Genomic_DNA"/>
</dbReference>
<feature type="compositionally biased region" description="Polar residues" evidence="11">
    <location>
        <begin position="1277"/>
        <end position="1286"/>
    </location>
</feature>
<feature type="transmembrane region" description="Helical" evidence="12">
    <location>
        <begin position="1470"/>
        <end position="1487"/>
    </location>
</feature>
<evidence type="ECO:0000259" key="13">
    <source>
        <dbReference type="PROSITE" id="PS50893"/>
    </source>
</evidence>
<evidence type="ECO:0000256" key="4">
    <source>
        <dbReference type="ARBA" id="ARBA00022692"/>
    </source>
</evidence>
<keyword evidence="7" id="KW-0067">ATP-binding</keyword>
<feature type="region of interest" description="Disordered" evidence="11">
    <location>
        <begin position="1269"/>
        <end position="1289"/>
    </location>
</feature>
<protein>
    <submittedName>
        <fullName evidence="15">Uncharacterized protein</fullName>
    </submittedName>
</protein>
<feature type="transmembrane region" description="Helical" evidence="12">
    <location>
        <begin position="1569"/>
        <end position="1592"/>
    </location>
</feature>
<evidence type="ECO:0000256" key="11">
    <source>
        <dbReference type="SAM" id="MobiDB-lite"/>
    </source>
</evidence>
<dbReference type="GO" id="GO:0012505">
    <property type="term" value="C:endomembrane system"/>
    <property type="evidence" value="ECO:0007669"/>
    <property type="project" value="UniProtKB-SubCell"/>
</dbReference>
<dbReference type="InterPro" id="IPR036640">
    <property type="entry name" value="ABC1_TM_sf"/>
</dbReference>
<reference evidence="15" key="1">
    <citation type="journal article" date="2023" name="G3 (Bethesda)">
        <title>A reference genome for the long-term kleptoplast-retaining sea slug Elysia crispata morphotype clarki.</title>
        <authorList>
            <person name="Eastman K.E."/>
            <person name="Pendleton A.L."/>
            <person name="Shaikh M.A."/>
            <person name="Suttiyut T."/>
            <person name="Ogas R."/>
            <person name="Tomko P."/>
            <person name="Gavelis G."/>
            <person name="Widhalm J.R."/>
            <person name="Wisecaver J.H."/>
        </authorList>
    </citation>
    <scope>NUCLEOTIDE SEQUENCE</scope>
    <source>
        <strain evidence="15">ECLA1</strain>
    </source>
</reference>
<proteinExistence type="inferred from homology"/>
<dbReference type="FunFam" id="1.20.1560.10:FF:000015">
    <property type="entry name" value="multidrug resistance-associated protein 5 isoform X1"/>
    <property type="match status" value="1"/>
</dbReference>
<feature type="region of interest" description="Disordered" evidence="11">
    <location>
        <begin position="288"/>
        <end position="307"/>
    </location>
</feature>
<dbReference type="InterPro" id="IPR017871">
    <property type="entry name" value="ABC_transporter-like_CS"/>
</dbReference>
<feature type="transmembrane region" description="Helical" evidence="12">
    <location>
        <begin position="401"/>
        <end position="423"/>
    </location>
</feature>
<feature type="transmembrane region" description="Helical" evidence="12">
    <location>
        <begin position="1683"/>
        <end position="1703"/>
    </location>
</feature>
<dbReference type="GO" id="GO:0140359">
    <property type="term" value="F:ABC-type transporter activity"/>
    <property type="evidence" value="ECO:0007669"/>
    <property type="project" value="InterPro"/>
</dbReference>
<dbReference type="SUPFAM" id="SSF90123">
    <property type="entry name" value="ABC transporter transmembrane region"/>
    <property type="match status" value="2"/>
</dbReference>
<dbReference type="PROSITE" id="PS00211">
    <property type="entry name" value="ABC_TRANSPORTER_1"/>
    <property type="match status" value="2"/>
</dbReference>
<dbReference type="Pfam" id="PF00005">
    <property type="entry name" value="ABC_tran"/>
    <property type="match status" value="2"/>
</dbReference>
<comment type="subcellular location">
    <subcellularLocation>
        <location evidence="1">Endomembrane system</location>
        <topology evidence="1">Multi-pass membrane protein</topology>
    </subcellularLocation>
</comment>
<evidence type="ECO:0000256" key="3">
    <source>
        <dbReference type="ARBA" id="ARBA00022448"/>
    </source>
</evidence>
<sequence length="1987" mass="218985">MHHHYHPLPPPLYHRYTHHHLPQQPQPPPISSPLPHAPPLSPTTATTLPSLQTPSSTTTTTTTTYIFTTTPCTTIITHYRHHSSIATHTIIYHNNHNHHLYLHHYPMHHHYHPLPPPLYHRYRHHHLPQQPQPPPISSPLPHAPPLSPTTATTLPSLQTPSSTTTTTTTTCIFTTARCTTIITHYRLHSTIATHTIIYHNNHNHHLYLHHCPMHHHYHPLPPPLYHRYTHHHLPQQPQPPPVSSPLPHAPPLSPTTATTLASLHTPSSTTTTTTTTYIFTTTHAPPLSPTTATTLPSLHTPSSTTTTTTTTCIYTTTPCTTIITHYRHHSTIATHTIIYHNNHNHHLYLHHCPMHHHYHPLPPPLYHRYTHQPSPRRLALSLPQQFVNLVSNDGQRLWNGVILGPFIIAGPIVLVISCVYGIIFLGPWATVSFLVIIGFFPFVISMARLSQKFRARSIKITDKRVGLMVELFTSIKLIKMYAWETSFASKIAGIRAQEKSVLEKSLFVQSVSVGSSMLVPLMASCLTFIGYVSTGNNLTATQAFTFVSLLTTIQASMGTLPFALKAVSEMMVTTRRIQGILLMEEMKPYPKLPQSSPSMVEVRDATFSWPTPRISREKDEGEHHGKGKDTLYVCSASSLGLLCISSTHALHLFYVCSASPLHMLCISSTSALHLLYTCSASPLRLLCISSTHALHLFYVCSASPLHMLCISSTSALHLLYTCSASLLRLLCTSSTSALRLLRISFTSSLHLFYVCSASLLRLLCTSSTSALHLLYTCSASLLRLLCIFSTSALHLLYTCSASLLRLLCISSTHALHLFYVCSASLLRLLCISSTSALHLLYTCSASLLRLLCISSTSALHLLYTCSASLLRLLCISSTHALHLFYVCSASLLRLLCISSTHALHLFYVCSASSLRLLCISSTHALHLFYVCSASPLHMLCISSTSALHLFYVCSASPLHMLCISSTSALHLLYTCSASLLRLLCTSSTSALRLLRISFTSSLQSNRDLNIKDRKRKRFRRKNADSSSSEEGGGGGGDKAADEERILKDCTENQGPIFVGPKLHNVTFALKKGDLVGVCGSIASGKTSLISAILGKMELTSGTVMVSGRPVAYVPQQAWLTHGTLRDNILFGEPYEEKRYNRVVQACALTEDFASFSSGDATEVGECGSTLSGGQKQRLSLARAAYSRHELVLLDDPLSAVDVHLTRHIFQECVLGLLMGRAEGSQDRVARRTVVFVSHLVEYMKDCNHIVVMKDGTITEQGSHAELLAGVDPEPSKMGQSGETKPSSPAGEYASLVRLYQEQLATQETKSYQNQLDEECEETTQTEVVSRSDKRLIDEGFPARAPDVVSDHNSNGLPYTSKPQTKSGYEPSTSGKKIKDSSSPPASSPSSLIQEEETDTGALSCFVLHRWILSMGGYSVMILVFLIFCLPVAGVTTASWYLSYWLEQGGGTVNGTLISTRVVDNPDLSCYLLVYASFLPVLIILTLVRSLSLVKAAIHASSSLHDNGFQKILHRPLAFFHATPVGRVVNRFSADQDDMDMVLPVNVEVFMNNVLQVTAALVAVSYVSPWFVLAVFPLGALFLFLMFIFHVCFRRLKCMDHVSRSPVLAHLGASVQGLDAVQAYKMEGKFHNRQCQLLDSNSVALFLFQAASRWLALRLDLVSAGVALITGLLILVGWDHLNPAMAGLALAFALQMSGLFQFTARLAVETEARFTSVQRMLEYCNDDGNETSTTTLQAEESWPSGGSVQFKNVSLRYRSDASLALSNVSFEAKSKEKIGIVGRSGAGKSSLAVALFRLFEIDQGQIYVDNQDISDIPLDQLRRSLSVIPQDPVLFAGTLRYNLDPFGQFSDADLWQALDKCHVSDMVKLLEQRLDTMVIEGGNNFSVGERQLLCLARALLRKSKILILDEATAAVDAETDSLIQETLHMSFQECTMLVIAHRLATVLLCDKVIVMEAGKVLEFDTPSNLMSNPRSKFKAMLKASESTS</sequence>
<keyword evidence="3" id="KW-0813">Transport</keyword>
<keyword evidence="8 12" id="KW-1133">Transmembrane helix</keyword>
<dbReference type="SMART" id="SM00382">
    <property type="entry name" value="AAA"/>
    <property type="match status" value="2"/>
</dbReference>
<dbReference type="CDD" id="cd03250">
    <property type="entry name" value="ABCC_MRP_domain1"/>
    <property type="match status" value="1"/>
</dbReference>
<comment type="caution">
    <text evidence="15">The sequence shown here is derived from an EMBL/GenBank/DDBJ whole genome shotgun (WGS) entry which is preliminary data.</text>
</comment>